<dbReference type="AlphaFoldDB" id="A0A7C5HA33"/>
<organism evidence="2">
    <name type="scientific">Chlorobaculum parvum</name>
    <dbReference type="NCBI Taxonomy" id="274539"/>
    <lineage>
        <taxon>Bacteria</taxon>
        <taxon>Pseudomonadati</taxon>
        <taxon>Chlorobiota</taxon>
        <taxon>Chlorobiia</taxon>
        <taxon>Chlorobiales</taxon>
        <taxon>Chlorobiaceae</taxon>
        <taxon>Chlorobaculum</taxon>
    </lineage>
</organism>
<keyword evidence="1" id="KW-0812">Transmembrane</keyword>
<feature type="non-terminal residue" evidence="2">
    <location>
        <position position="280"/>
    </location>
</feature>
<proteinExistence type="predicted"/>
<protein>
    <submittedName>
        <fullName evidence="2">Uncharacterized protein</fullName>
    </submittedName>
</protein>
<dbReference type="EMBL" id="DRSQ01000241">
    <property type="protein sequence ID" value="HHE33198.1"/>
    <property type="molecule type" value="Genomic_DNA"/>
</dbReference>
<feature type="transmembrane region" description="Helical" evidence="1">
    <location>
        <begin position="59"/>
        <end position="80"/>
    </location>
</feature>
<evidence type="ECO:0000256" key="1">
    <source>
        <dbReference type="SAM" id="Phobius"/>
    </source>
</evidence>
<keyword evidence="1" id="KW-0472">Membrane</keyword>
<reference evidence="2" key="1">
    <citation type="journal article" date="2020" name="mSystems">
        <title>Genome- and Community-Level Interaction Insights into Carbon Utilization and Element Cycling Functions of Hydrothermarchaeota in Hydrothermal Sediment.</title>
        <authorList>
            <person name="Zhou Z."/>
            <person name="Liu Y."/>
            <person name="Xu W."/>
            <person name="Pan J."/>
            <person name="Luo Z.H."/>
            <person name="Li M."/>
        </authorList>
    </citation>
    <scope>NUCLEOTIDE SEQUENCE [LARGE SCALE GENOMIC DNA]</scope>
    <source>
        <strain evidence="2">HyVt-633</strain>
    </source>
</reference>
<keyword evidence="1" id="KW-1133">Transmembrane helix</keyword>
<feature type="transmembrane region" description="Helical" evidence="1">
    <location>
        <begin position="26"/>
        <end position="47"/>
    </location>
</feature>
<sequence length="280" mass="32117">MLSPLRTNFLARNKLPLDMKHHLISWLRLSTSFVLLLLAAIAVNQLYSLSILLNRLIPFAGYFFLVLWVLFFIAMIVVSYRLWKAPKIPPLADREGGEYFDAYITYLSEALKRHTTLPNDSRKHGDLRWVKTNLKLHEVDALNNTKEVATKNFFIGAFAQNTSYGTTSSLLNNIKLVWHIYSSYYRHHSAREFLRLLRSVYESLPLADFNKEEMPTHIKPIIQCSFSNTLSSLLPGGNLLTPFFLNLFLAGATNTYLTCLAGIITSKHCQMLSLEDKREI</sequence>
<gene>
    <name evidence="2" type="ORF">ENL07_11440</name>
</gene>
<name>A0A7C5HA33_9CHLB</name>
<evidence type="ECO:0000313" key="2">
    <source>
        <dbReference type="EMBL" id="HHE33198.1"/>
    </source>
</evidence>
<dbReference type="Proteomes" id="UP000886058">
    <property type="component" value="Unassembled WGS sequence"/>
</dbReference>
<accession>A0A7C5HA33</accession>
<comment type="caution">
    <text evidence="2">The sequence shown here is derived from an EMBL/GenBank/DDBJ whole genome shotgun (WGS) entry which is preliminary data.</text>
</comment>